<protein>
    <submittedName>
        <fullName evidence="2">Uncharacterized protein</fullName>
    </submittedName>
</protein>
<evidence type="ECO:0000256" key="1">
    <source>
        <dbReference type="SAM" id="Phobius"/>
    </source>
</evidence>
<feature type="transmembrane region" description="Helical" evidence="1">
    <location>
        <begin position="66"/>
        <end position="90"/>
    </location>
</feature>
<comment type="caution">
    <text evidence="2">The sequence shown here is derived from an EMBL/GenBank/DDBJ whole genome shotgun (WGS) entry which is preliminary data.</text>
</comment>
<keyword evidence="1" id="KW-1133">Transmembrane helix</keyword>
<evidence type="ECO:0000313" key="2">
    <source>
        <dbReference type="EMBL" id="KAL2047699.1"/>
    </source>
</evidence>
<keyword evidence="1" id="KW-0472">Membrane</keyword>
<accession>A0ABR4APN9</accession>
<sequence length="177" mass="19742">MDEPFRFKLFGRITNIDQLISINVIRKTLQDIKYAGNIKSSIEVELGTTTLISNHLLNRRLDSGPLYIFCHFRLPGIIMLPILCFFIWLLTKRWHVIMIDWPARVSRDPTAASASTGEADGEGWADKGKLAIARAALGGMIIDLGSAVLDAEGRPVKALGDFDQWCTHDVGTGQRYL</sequence>
<keyword evidence="3" id="KW-1185">Reference proteome</keyword>
<dbReference type="EMBL" id="JBEFKJ010000002">
    <property type="protein sequence ID" value="KAL2047699.1"/>
    <property type="molecule type" value="Genomic_DNA"/>
</dbReference>
<name>A0ABR4APN9_9LECA</name>
<evidence type="ECO:0000313" key="3">
    <source>
        <dbReference type="Proteomes" id="UP001590950"/>
    </source>
</evidence>
<organism evidence="2 3">
    <name type="scientific">Stereocaulon virgatum</name>
    <dbReference type="NCBI Taxonomy" id="373712"/>
    <lineage>
        <taxon>Eukaryota</taxon>
        <taxon>Fungi</taxon>
        <taxon>Dikarya</taxon>
        <taxon>Ascomycota</taxon>
        <taxon>Pezizomycotina</taxon>
        <taxon>Lecanoromycetes</taxon>
        <taxon>OSLEUM clade</taxon>
        <taxon>Lecanoromycetidae</taxon>
        <taxon>Lecanorales</taxon>
        <taxon>Lecanorineae</taxon>
        <taxon>Stereocaulaceae</taxon>
        <taxon>Stereocaulon</taxon>
    </lineage>
</organism>
<reference evidence="2 3" key="1">
    <citation type="submission" date="2024-09" db="EMBL/GenBank/DDBJ databases">
        <title>Rethinking Asexuality: The Enigmatic Case of Functional Sexual Genes in Lepraria (Stereocaulaceae).</title>
        <authorList>
            <person name="Doellman M."/>
            <person name="Sun Y."/>
            <person name="Barcenas-Pena A."/>
            <person name="Lumbsch H.T."/>
            <person name="Grewe F."/>
        </authorList>
    </citation>
    <scope>NUCLEOTIDE SEQUENCE [LARGE SCALE GENOMIC DNA]</scope>
    <source>
        <strain evidence="2 3">Mercado 3170</strain>
    </source>
</reference>
<proteinExistence type="predicted"/>
<gene>
    <name evidence="2" type="ORF">N7G274_000741</name>
</gene>
<dbReference type="Proteomes" id="UP001590950">
    <property type="component" value="Unassembled WGS sequence"/>
</dbReference>
<keyword evidence="1" id="KW-0812">Transmembrane</keyword>